<evidence type="ECO:0000313" key="2">
    <source>
        <dbReference type="Proteomes" id="UP000325787"/>
    </source>
</evidence>
<dbReference type="InterPro" id="IPR027417">
    <property type="entry name" value="P-loop_NTPase"/>
</dbReference>
<dbReference type="PANTHER" id="PTHR47691:SF3">
    <property type="entry name" value="HTH-TYPE TRANSCRIPTIONAL REGULATOR RV0890C-RELATED"/>
    <property type="match status" value="1"/>
</dbReference>
<sequence>MTSGTTGGGTGREIGWESRSNDVSGQVVGGVVQARDVYGVYLGEAAPPAATPWQLPLLTHAFVDRTEESDQLDLITAPGPVPVIAVLTGMAGVGKTAFALDWCRRNAGRFPGGLLHADLDDYRSEGGVVVADVLASFLRALGARDVPPDLPGRAALFRGLTSRASTLVLLDGVDAPAQVRVLVPASPGSVVLVASRFRLGGLVADGARGVELRPLPPGPGAELFVSAVPDGRVESDPAAVRDLVRLCGGLPMALRVAAARLSTHPRWAVADLVGHLADERTRVDRLSVEDRRVGHVFDAAYASLPEPGRLAYRALGLHPGPEFGYGVVVAATADERPEDSVEQLCQANLLEECAFGRFRFNPLVRLHARGRAVREDTAFARAGVEHRIVRWYLLGAEAADAAWFAAERDNLRSAVRLAHVSGLHDEVWRLCEALEAFDHDWGELRELGVDSARRTGDPLAETWSRRAGGPRG</sequence>
<gene>
    <name evidence="1" type="ORF">EKG83_41550</name>
</gene>
<dbReference type="SUPFAM" id="SSF52540">
    <property type="entry name" value="P-loop containing nucleoside triphosphate hydrolases"/>
    <property type="match status" value="1"/>
</dbReference>
<dbReference type="AlphaFoldDB" id="A0A5Q0HBM4"/>
<dbReference type="Proteomes" id="UP000325787">
    <property type="component" value="Chromosome"/>
</dbReference>
<dbReference type="KEGG" id="ssyi:EKG83_41550"/>
<proteinExistence type="predicted"/>
<dbReference type="PANTHER" id="PTHR47691">
    <property type="entry name" value="REGULATOR-RELATED"/>
    <property type="match status" value="1"/>
</dbReference>
<dbReference type="PRINTS" id="PR00364">
    <property type="entry name" value="DISEASERSIST"/>
</dbReference>
<dbReference type="Gene3D" id="3.40.50.300">
    <property type="entry name" value="P-loop containing nucleotide triphosphate hydrolases"/>
    <property type="match status" value="1"/>
</dbReference>
<accession>A0A5Q0HBM4</accession>
<name>A0A5Q0HBM4_SACSY</name>
<dbReference type="OrthoDB" id="3311584at2"/>
<dbReference type="EMBL" id="CP034550">
    <property type="protein sequence ID" value="QFZ23062.1"/>
    <property type="molecule type" value="Genomic_DNA"/>
</dbReference>
<evidence type="ECO:0000313" key="1">
    <source>
        <dbReference type="EMBL" id="QFZ23062.1"/>
    </source>
</evidence>
<dbReference type="RefSeq" id="WP_051766332.1">
    <property type="nucleotide sequence ID" value="NZ_CP034550.1"/>
</dbReference>
<dbReference type="GO" id="GO:0043531">
    <property type="term" value="F:ADP binding"/>
    <property type="evidence" value="ECO:0007669"/>
    <property type="project" value="InterPro"/>
</dbReference>
<reference evidence="2" key="1">
    <citation type="journal article" date="2021" name="Curr. Microbiol.">
        <title>Complete genome of nocamycin-producing strain Saccharothrix syringae NRRL B-16468 reveals the biosynthetic potential for secondary metabolites.</title>
        <authorList>
            <person name="Mo X."/>
            <person name="Yang S."/>
        </authorList>
    </citation>
    <scope>NUCLEOTIDE SEQUENCE [LARGE SCALE GENOMIC DNA]</scope>
    <source>
        <strain evidence="2">ATCC 51364 / DSM 43886 / JCM 6844 / KCTC 9398 / NBRC 14523 / NRRL B-16468 / INA 2240</strain>
    </source>
</reference>
<keyword evidence="2" id="KW-1185">Reference proteome</keyword>
<organism evidence="1 2">
    <name type="scientific">Saccharothrix syringae</name>
    <name type="common">Nocardiopsis syringae</name>
    <dbReference type="NCBI Taxonomy" id="103733"/>
    <lineage>
        <taxon>Bacteria</taxon>
        <taxon>Bacillati</taxon>
        <taxon>Actinomycetota</taxon>
        <taxon>Actinomycetes</taxon>
        <taxon>Pseudonocardiales</taxon>
        <taxon>Pseudonocardiaceae</taxon>
        <taxon>Saccharothrix</taxon>
    </lineage>
</organism>
<protein>
    <submittedName>
        <fullName evidence="1">Uncharacterized protein</fullName>
    </submittedName>
</protein>